<dbReference type="InterPro" id="IPR002933">
    <property type="entry name" value="Peptidase_M20"/>
</dbReference>
<dbReference type="PIRSF" id="PIRSF001123">
    <property type="entry name" value="PepA_GA"/>
    <property type="match status" value="1"/>
</dbReference>
<keyword evidence="2" id="KW-0479">Metal-binding</keyword>
<dbReference type="Gene3D" id="3.40.630.10">
    <property type="entry name" value="Zn peptidases"/>
    <property type="match status" value="1"/>
</dbReference>
<keyword evidence="3" id="KW-0378">Hydrolase</keyword>
<evidence type="ECO:0000256" key="2">
    <source>
        <dbReference type="ARBA" id="ARBA00022723"/>
    </source>
</evidence>
<dbReference type="Pfam" id="PF07687">
    <property type="entry name" value="M20_dimer"/>
    <property type="match status" value="1"/>
</dbReference>
<dbReference type="InterPro" id="IPR008007">
    <property type="entry name" value="Peptidase_M42"/>
</dbReference>
<dbReference type="Gene3D" id="3.30.70.360">
    <property type="match status" value="1"/>
</dbReference>
<comment type="cofactor">
    <cofactor evidence="1">
        <name>Zn(2+)</name>
        <dbReference type="ChEBI" id="CHEBI:29105"/>
    </cofactor>
</comment>
<dbReference type="EMBL" id="JAWDID010000041">
    <property type="protein sequence ID" value="MDU0342473.1"/>
    <property type="molecule type" value="Genomic_DNA"/>
</dbReference>
<dbReference type="PANTHER" id="PTHR42994:SF2">
    <property type="entry name" value="PEPTIDASE"/>
    <property type="match status" value="1"/>
</dbReference>
<evidence type="ECO:0000256" key="1">
    <source>
        <dbReference type="ARBA" id="ARBA00001947"/>
    </source>
</evidence>
<evidence type="ECO:0000313" key="8">
    <source>
        <dbReference type="Proteomes" id="UP001254257"/>
    </source>
</evidence>
<organism evidence="7 8">
    <name type="scientific">Bosea rubneri</name>
    <dbReference type="NCBI Taxonomy" id="3075434"/>
    <lineage>
        <taxon>Bacteria</taxon>
        <taxon>Pseudomonadati</taxon>
        <taxon>Pseudomonadota</taxon>
        <taxon>Alphaproteobacteria</taxon>
        <taxon>Hyphomicrobiales</taxon>
        <taxon>Boseaceae</taxon>
        <taxon>Bosea</taxon>
    </lineage>
</organism>
<name>A0ABU3SCE9_9HYPH</name>
<gene>
    <name evidence="7" type="ORF">RKE40_21455</name>
</gene>
<dbReference type="InterPro" id="IPR011650">
    <property type="entry name" value="Peptidase_M20_dimer"/>
</dbReference>
<keyword evidence="4" id="KW-0862">Zinc</keyword>
<dbReference type="RefSeq" id="WP_316020244.1">
    <property type="nucleotide sequence ID" value="NZ_JAWDID010000041.1"/>
</dbReference>
<dbReference type="PANTHER" id="PTHR42994">
    <property type="entry name" value="PEPTIDASE T"/>
    <property type="match status" value="1"/>
</dbReference>
<sequence>MDVMSTANIPLDVEGAIDHLMNFLSVEGVTGEEAAIAAAVSEALKKAGVPASAIRFDDANTRIPVPTQTGNLIVDLPGTKPGPRLMFSTHLDTVPLCAGAKPKREGDRIVSDGTTALGGDARTGVALLVVLAETLIKHKLPHPPITLLFTVREESGLHGARELNPAELGGPVMCINVDGQLASELIIGAVGQENWEVEIKGKASHAGVAPDKGISATLVGALGLAEAKRTGWFGKVVKGDEFGTSNIGIFGGKNGKPAGDATNVVTDYAFLKGEARSPELSFATKIVDGYEAAFAKAKAEVTDHEGETAEVTFRRAAAYPPFKLADDALVVKRATKALELLGIKPTYLFSNGGLDANWLDKAGIPTITIGAGQAEIHTIKEYVKLDEYEKGCRLGILMATLED</sequence>
<comment type="similarity">
    <text evidence="5">Belongs to the peptidase M42 family.</text>
</comment>
<evidence type="ECO:0000313" key="7">
    <source>
        <dbReference type="EMBL" id="MDU0342473.1"/>
    </source>
</evidence>
<evidence type="ECO:0000259" key="6">
    <source>
        <dbReference type="Pfam" id="PF07687"/>
    </source>
</evidence>
<keyword evidence="8" id="KW-1185">Reference proteome</keyword>
<dbReference type="InterPro" id="IPR036264">
    <property type="entry name" value="Bact_exopeptidase_dim_dom"/>
</dbReference>
<reference evidence="7 8" key="1">
    <citation type="submission" date="2023-09" db="EMBL/GenBank/DDBJ databases">
        <title>Whole genome shotgun sequencing (WGS) of Bosea sp. ZW T0_25, isolated from stored onions (Allium cepa).</title>
        <authorList>
            <person name="Stoll D.A."/>
            <person name="Huch M."/>
        </authorList>
    </citation>
    <scope>NUCLEOTIDE SEQUENCE [LARGE SCALE GENOMIC DNA]</scope>
    <source>
        <strain evidence="7 8">ZW T0_25</strain>
    </source>
</reference>
<feature type="domain" description="Peptidase M20 dimerisation" evidence="6">
    <location>
        <begin position="191"/>
        <end position="300"/>
    </location>
</feature>
<accession>A0ABU3SCE9</accession>
<dbReference type="SUPFAM" id="SSF53187">
    <property type="entry name" value="Zn-dependent exopeptidases"/>
    <property type="match status" value="1"/>
</dbReference>
<protein>
    <submittedName>
        <fullName evidence="7">M20/M25/M40 family metallo-hydrolase</fullName>
    </submittedName>
</protein>
<evidence type="ECO:0000256" key="5">
    <source>
        <dbReference type="PIRNR" id="PIRNR001123"/>
    </source>
</evidence>
<dbReference type="Pfam" id="PF01546">
    <property type="entry name" value="Peptidase_M20"/>
    <property type="match status" value="1"/>
</dbReference>
<evidence type="ECO:0000256" key="3">
    <source>
        <dbReference type="ARBA" id="ARBA00022801"/>
    </source>
</evidence>
<dbReference type="SUPFAM" id="SSF55031">
    <property type="entry name" value="Bacterial exopeptidase dimerisation domain"/>
    <property type="match status" value="1"/>
</dbReference>
<proteinExistence type="inferred from homology"/>
<comment type="caution">
    <text evidence="7">The sequence shown here is derived from an EMBL/GenBank/DDBJ whole genome shotgun (WGS) entry which is preliminary data.</text>
</comment>
<dbReference type="Proteomes" id="UP001254257">
    <property type="component" value="Unassembled WGS sequence"/>
</dbReference>
<evidence type="ECO:0000256" key="4">
    <source>
        <dbReference type="ARBA" id="ARBA00022833"/>
    </source>
</evidence>